<sequence length="373" mass="38143">MFFLDRTHSPAVPLASPVHRSRTRRRRSGVAAGLLVVLAVSCTSGPDSPKSTAGSSPPSQERSASSELQSDYIDVVNDVLPSVVEITTEGGLGSGVVYDKQGHIVTNAHVVGEHRRFTVNLADHQQPLQAELVGRYRVNDLAVIRLEDPPSGLRPSTFADSEEVEVGQIVLAMGNPLGLSSSVTQGIVSALGRTVSTPADGGSAPGTIPNMVQTSAAINPGNSGGALADLSSRVIGINTLGAVDERLGGAAPGIGFAIPSSAVTRIADQLIADGRVTSSGRAALGVTVRTVLETDSAPAGAAIVTVAEAGAADEADLRPGDIITGLGDARISSVQTLAEALAAHSPGDRVSMTYYRAGSSHTVQLTLDTLRSP</sequence>
<keyword evidence="1" id="KW-0645">Protease</keyword>
<dbReference type="InterPro" id="IPR009003">
    <property type="entry name" value="Peptidase_S1_PA"/>
</dbReference>
<feature type="region of interest" description="Disordered" evidence="3">
    <location>
        <begin position="1"/>
        <end position="26"/>
    </location>
</feature>
<evidence type="ECO:0000256" key="2">
    <source>
        <dbReference type="ARBA" id="ARBA00022801"/>
    </source>
</evidence>
<keyword evidence="6" id="KW-1185">Reference proteome</keyword>
<feature type="compositionally biased region" description="Low complexity" evidence="3">
    <location>
        <begin position="55"/>
        <end position="67"/>
    </location>
</feature>
<organism evidence="5 6">
    <name type="scientific">Streptomyces erythrogriseus</name>
    <dbReference type="NCBI Taxonomy" id="284027"/>
    <lineage>
        <taxon>Bacteria</taxon>
        <taxon>Bacillati</taxon>
        <taxon>Actinomycetota</taxon>
        <taxon>Actinomycetes</taxon>
        <taxon>Kitasatosporales</taxon>
        <taxon>Streptomycetaceae</taxon>
        <taxon>Streptomyces</taxon>
        <taxon>Streptomyces griseoincarnatus group</taxon>
    </lineage>
</organism>
<dbReference type="Pfam" id="PF13180">
    <property type="entry name" value="PDZ_2"/>
    <property type="match status" value="1"/>
</dbReference>
<dbReference type="InterPro" id="IPR001940">
    <property type="entry name" value="Peptidase_S1C"/>
</dbReference>
<feature type="domain" description="PDZ" evidence="4">
    <location>
        <begin position="282"/>
        <end position="358"/>
    </location>
</feature>
<name>A0ABN3WJ39_9ACTN</name>
<proteinExistence type="predicted"/>
<dbReference type="PANTHER" id="PTHR43343:SF3">
    <property type="entry name" value="PROTEASE DO-LIKE 8, CHLOROPLASTIC"/>
    <property type="match status" value="1"/>
</dbReference>
<dbReference type="Pfam" id="PF13365">
    <property type="entry name" value="Trypsin_2"/>
    <property type="match status" value="1"/>
</dbReference>
<keyword evidence="2" id="KW-0378">Hydrolase</keyword>
<dbReference type="Gene3D" id="2.40.10.120">
    <property type="match status" value="1"/>
</dbReference>
<evidence type="ECO:0000256" key="3">
    <source>
        <dbReference type="SAM" id="MobiDB-lite"/>
    </source>
</evidence>
<dbReference type="InterPro" id="IPR001478">
    <property type="entry name" value="PDZ"/>
</dbReference>
<accession>A0ABN3WJ39</accession>
<evidence type="ECO:0000313" key="6">
    <source>
        <dbReference type="Proteomes" id="UP001501423"/>
    </source>
</evidence>
<protein>
    <submittedName>
        <fullName evidence="5">Trypsin-like peptidase domain-containing protein</fullName>
    </submittedName>
</protein>
<dbReference type="SUPFAM" id="SSF50156">
    <property type="entry name" value="PDZ domain-like"/>
    <property type="match status" value="1"/>
</dbReference>
<evidence type="ECO:0000256" key="1">
    <source>
        <dbReference type="ARBA" id="ARBA00022670"/>
    </source>
</evidence>
<feature type="region of interest" description="Disordered" evidence="3">
    <location>
        <begin position="44"/>
        <end position="68"/>
    </location>
</feature>
<comment type="caution">
    <text evidence="5">The sequence shown here is derived from an EMBL/GenBank/DDBJ whole genome shotgun (WGS) entry which is preliminary data.</text>
</comment>
<dbReference type="PRINTS" id="PR00834">
    <property type="entry name" value="PROTEASES2C"/>
</dbReference>
<evidence type="ECO:0000259" key="4">
    <source>
        <dbReference type="SMART" id="SM00228"/>
    </source>
</evidence>
<evidence type="ECO:0000313" key="5">
    <source>
        <dbReference type="EMBL" id="GAA2918157.1"/>
    </source>
</evidence>
<dbReference type="Gene3D" id="2.30.42.10">
    <property type="match status" value="1"/>
</dbReference>
<dbReference type="SUPFAM" id="SSF50494">
    <property type="entry name" value="Trypsin-like serine proteases"/>
    <property type="match status" value="1"/>
</dbReference>
<dbReference type="SMART" id="SM00228">
    <property type="entry name" value="PDZ"/>
    <property type="match status" value="1"/>
</dbReference>
<dbReference type="InterPro" id="IPR036034">
    <property type="entry name" value="PDZ_sf"/>
</dbReference>
<reference evidence="5 6" key="1">
    <citation type="journal article" date="2019" name="Int. J. Syst. Evol. Microbiol.">
        <title>The Global Catalogue of Microorganisms (GCM) 10K type strain sequencing project: providing services to taxonomists for standard genome sequencing and annotation.</title>
        <authorList>
            <consortium name="The Broad Institute Genomics Platform"/>
            <consortium name="The Broad Institute Genome Sequencing Center for Infectious Disease"/>
            <person name="Wu L."/>
            <person name="Ma J."/>
        </authorList>
    </citation>
    <scope>NUCLEOTIDE SEQUENCE [LARGE SCALE GENOMIC DNA]</scope>
    <source>
        <strain evidence="5 6">JCM 9650</strain>
    </source>
</reference>
<feature type="compositionally biased region" description="Polar residues" evidence="3">
    <location>
        <begin position="44"/>
        <end position="54"/>
    </location>
</feature>
<dbReference type="EMBL" id="BAAAVA010000013">
    <property type="protein sequence ID" value="GAA2918157.1"/>
    <property type="molecule type" value="Genomic_DNA"/>
</dbReference>
<dbReference type="InterPro" id="IPR051201">
    <property type="entry name" value="Chloro_Bact_Ser_Proteases"/>
</dbReference>
<dbReference type="PANTHER" id="PTHR43343">
    <property type="entry name" value="PEPTIDASE S12"/>
    <property type="match status" value="1"/>
</dbReference>
<dbReference type="Proteomes" id="UP001501423">
    <property type="component" value="Unassembled WGS sequence"/>
</dbReference>
<gene>
    <name evidence="5" type="ORF">GCM10010478_17580</name>
</gene>